<dbReference type="InterPro" id="IPR056386">
    <property type="entry name" value="Ig_CD22"/>
</dbReference>
<dbReference type="SMART" id="SM00408">
    <property type="entry name" value="IGc2"/>
    <property type="match status" value="2"/>
</dbReference>
<comment type="function">
    <text evidence="3">Most highly expressed siglec (sialic acid-binding immunoglobulin-like lectin) on B-cells that plays a role in various aspects of B-cell biology including differentiation, antigen presentation, and trafficking to bone marrow. Binds to alpha 2,6-linked sialic acid residues of surface molecules such as CD22 itself, CD45 and IgM in a cis configuration. Can also bind to ligands on other cells as an adhesion molecule in a trans configuration. Acts as an inhibitory coreceptor on the surface of B-cells and inhibits B-cell receptor induced signaling, characterized by inhibition of the calcium mobilization and cellular activation. Mechanistically, the immunoreceptor tyrosine-based inhibitory motif domain is phosphorylated by the Src kinase LYN, which in turn leads to the recruitment of the protein tyrosine phosphatase 1/PTPN6, leading to the negative regulation of BCR signaling. If this negative signaling from is of sufficient strength, apoptosis of the B-cell can be induced.</text>
</comment>
<dbReference type="PROSITE" id="PS50835">
    <property type="entry name" value="IG_LIKE"/>
    <property type="match status" value="2"/>
</dbReference>
<reference evidence="6" key="2">
    <citation type="submission" date="2025-08" db="UniProtKB">
        <authorList>
            <consortium name="Ensembl"/>
        </authorList>
    </citation>
    <scope>IDENTIFICATION</scope>
</reference>
<dbReference type="Pfam" id="PF13895">
    <property type="entry name" value="Ig_2"/>
    <property type="match status" value="1"/>
</dbReference>
<dbReference type="InterPro" id="IPR036179">
    <property type="entry name" value="Ig-like_dom_sf"/>
</dbReference>
<organism evidence="6 7">
    <name type="scientific">Myripristis murdjan</name>
    <name type="common">pinecone soldierfish</name>
    <dbReference type="NCBI Taxonomy" id="586833"/>
    <lineage>
        <taxon>Eukaryota</taxon>
        <taxon>Metazoa</taxon>
        <taxon>Chordata</taxon>
        <taxon>Craniata</taxon>
        <taxon>Vertebrata</taxon>
        <taxon>Euteleostomi</taxon>
        <taxon>Actinopterygii</taxon>
        <taxon>Neopterygii</taxon>
        <taxon>Teleostei</taxon>
        <taxon>Neoteleostei</taxon>
        <taxon>Acanthomorphata</taxon>
        <taxon>Holocentriformes</taxon>
        <taxon>Holocentridae</taxon>
        <taxon>Myripristis</taxon>
    </lineage>
</organism>
<dbReference type="FunCoup" id="A0A668A7B1">
    <property type="interactions" value="716"/>
</dbReference>
<dbReference type="InterPro" id="IPR003598">
    <property type="entry name" value="Ig_sub2"/>
</dbReference>
<sequence>LKQKIISEQNDLEATYTPTEICALKGSTVEMQCNYTYPYSGNHRVTRVEKALWFTKVEDNEHVDLRSDSEYEGRVEYQGNDQYYSRLRISDLRESDSAVYKFRFITNQPGWKMTALPGVSLNVTDAPKVPSVLVRLSGEIVEGSSVTLTCSSDANPAATYTWYKKNGNPDQEPFRTGPQLDFVSIQSSDSGEFYCTAKNELGEKTSDSTSIDVKYAPKVPSVSVSPSVETVNGSSVTLTCSSDANPAATYTWYKKNGNPVQEPFRTGPQLDFFSIQSSDSGEFYCTAQNELGEKTSDSTSNDFNSNVSPAVLRILNIKNLMTSSSQLFTTSLIIYIQNVLLQKHILTLT</sequence>
<proteinExistence type="predicted"/>
<feature type="domain" description="Ig-like" evidence="5">
    <location>
        <begin position="217"/>
        <end position="304"/>
    </location>
</feature>
<evidence type="ECO:0000313" key="6">
    <source>
        <dbReference type="Ensembl" id="ENSMMDP00005047053.1"/>
    </source>
</evidence>
<dbReference type="Proteomes" id="UP000472263">
    <property type="component" value="Chromosome 1"/>
</dbReference>
<reference evidence="6" key="3">
    <citation type="submission" date="2025-09" db="UniProtKB">
        <authorList>
            <consortium name="Ensembl"/>
        </authorList>
    </citation>
    <scope>IDENTIFICATION</scope>
</reference>
<dbReference type="InParanoid" id="A0A668A7B1"/>
<feature type="domain" description="Ig-like" evidence="5">
    <location>
        <begin position="127"/>
        <end position="212"/>
    </location>
</feature>
<dbReference type="AlphaFoldDB" id="A0A668A7B1"/>
<dbReference type="Pfam" id="PF13927">
    <property type="entry name" value="Ig_3"/>
    <property type="match status" value="1"/>
</dbReference>
<reference evidence="6" key="1">
    <citation type="submission" date="2019-06" db="EMBL/GenBank/DDBJ databases">
        <authorList>
            <consortium name="Wellcome Sanger Institute Data Sharing"/>
        </authorList>
    </citation>
    <scope>NUCLEOTIDE SEQUENCE [LARGE SCALE GENOMIC DNA]</scope>
</reference>
<dbReference type="Ensembl" id="ENSMMDT00005047989.1">
    <property type="protein sequence ID" value="ENSMMDP00005047053.1"/>
    <property type="gene ID" value="ENSMMDG00005021482.1"/>
</dbReference>
<evidence type="ECO:0000256" key="3">
    <source>
        <dbReference type="ARBA" id="ARBA00045430"/>
    </source>
</evidence>
<comment type="subunit">
    <text evidence="4">Predominantly monomer of isoform CD22-beta. Also found as heterodimer of isoform CD22-beta and a shorter isoform. Interacts with PTPN6/SHP-1, LYN, SYK, PIK3R1/PIK3R2 and PLCG1 upon phosphorylation. Interacts with GRB2, INPP5D and SHC1 upon phosphorylation. May form a complex with INPP5D/SHIP, GRB2 and SHC1.</text>
</comment>
<accession>A0A668A7B1</accession>
<dbReference type="PANTHER" id="PTHR46013">
    <property type="entry name" value="VASCULAR CELL ADHESION MOLECULE 1"/>
    <property type="match status" value="1"/>
</dbReference>
<dbReference type="InterPro" id="IPR013783">
    <property type="entry name" value="Ig-like_fold"/>
</dbReference>
<dbReference type="SMART" id="SM00409">
    <property type="entry name" value="IG"/>
    <property type="match status" value="3"/>
</dbReference>
<evidence type="ECO:0000256" key="2">
    <source>
        <dbReference type="ARBA" id="ARBA00041781"/>
    </source>
</evidence>
<dbReference type="PANTHER" id="PTHR46013:SF4">
    <property type="entry name" value="B-CELL RECEPTOR CD22-RELATED"/>
    <property type="match status" value="1"/>
</dbReference>
<dbReference type="InterPro" id="IPR007110">
    <property type="entry name" value="Ig-like_dom"/>
</dbReference>
<dbReference type="InterPro" id="IPR003599">
    <property type="entry name" value="Ig_sub"/>
</dbReference>
<evidence type="ECO:0000256" key="1">
    <source>
        <dbReference type="ARBA" id="ARBA00040106"/>
    </source>
</evidence>
<evidence type="ECO:0000313" key="7">
    <source>
        <dbReference type="Proteomes" id="UP000472263"/>
    </source>
</evidence>
<dbReference type="Gene3D" id="2.60.40.10">
    <property type="entry name" value="Immunoglobulins"/>
    <property type="match status" value="3"/>
</dbReference>
<name>A0A668A7B1_9TELE</name>
<dbReference type="CDD" id="cd00096">
    <property type="entry name" value="Ig"/>
    <property type="match status" value="2"/>
</dbReference>
<protein>
    <recommendedName>
        <fullName evidence="1">B-cell receptor CD22</fullName>
    </recommendedName>
    <alternativeName>
        <fullName evidence="2">Sialic acid-binding Ig-like lectin 2</fullName>
    </alternativeName>
</protein>
<dbReference type="GeneTree" id="ENSGT01010000222294"/>
<evidence type="ECO:0000256" key="4">
    <source>
        <dbReference type="ARBA" id="ARBA00046458"/>
    </source>
</evidence>
<dbReference type="SUPFAM" id="SSF48726">
    <property type="entry name" value="Immunoglobulin"/>
    <property type="match status" value="3"/>
</dbReference>
<dbReference type="Pfam" id="PF24518">
    <property type="entry name" value="Ig_CD22"/>
    <property type="match status" value="1"/>
</dbReference>
<keyword evidence="7" id="KW-1185">Reference proteome</keyword>
<evidence type="ECO:0000259" key="5">
    <source>
        <dbReference type="PROSITE" id="PS50835"/>
    </source>
</evidence>